<proteinExistence type="predicted"/>
<keyword evidence="1" id="KW-1133">Transmembrane helix</keyword>
<evidence type="ECO:0000256" key="1">
    <source>
        <dbReference type="SAM" id="Phobius"/>
    </source>
</evidence>
<gene>
    <name evidence="2" type="ORF">AXK11_04915</name>
</gene>
<organism evidence="2 3">
    <name type="scientific">Cephaloticoccus primus</name>
    <dbReference type="NCBI Taxonomy" id="1548207"/>
    <lineage>
        <taxon>Bacteria</taxon>
        <taxon>Pseudomonadati</taxon>
        <taxon>Verrucomicrobiota</taxon>
        <taxon>Opitutia</taxon>
        <taxon>Opitutales</taxon>
        <taxon>Opitutaceae</taxon>
        <taxon>Cephaloticoccus</taxon>
    </lineage>
</organism>
<reference evidence="3" key="1">
    <citation type="submission" date="2016-02" db="EMBL/GenBank/DDBJ databases">
        <authorList>
            <person name="Sanders J.G."/>
            <person name="Lin J.Y."/>
            <person name="Wertz J.T."/>
            <person name="Russell J.A."/>
            <person name="Moreau C.S."/>
            <person name="Powell S."/>
        </authorList>
    </citation>
    <scope>NUCLEOTIDE SEQUENCE [LARGE SCALE GENOMIC DNA]</scope>
    <source>
        <strain evidence="3">CAG34</strain>
    </source>
</reference>
<comment type="caution">
    <text evidence="2">The sequence shown here is derived from an EMBL/GenBank/DDBJ whole genome shotgun (WGS) entry which is preliminary data.</text>
</comment>
<dbReference type="EMBL" id="LSZQ01000041">
    <property type="protein sequence ID" value="KXU35879.1"/>
    <property type="molecule type" value="Genomic_DNA"/>
</dbReference>
<protein>
    <recommendedName>
        <fullName evidence="4">Prepilin-type N-terminal cleavage/methylation domain-containing protein</fullName>
    </recommendedName>
</protein>
<keyword evidence="3" id="KW-1185">Reference proteome</keyword>
<dbReference type="SUPFAM" id="SSF54523">
    <property type="entry name" value="Pili subunits"/>
    <property type="match status" value="1"/>
</dbReference>
<keyword evidence="1" id="KW-0472">Membrane</keyword>
<dbReference type="Pfam" id="PF07963">
    <property type="entry name" value="N_methyl"/>
    <property type="match status" value="1"/>
</dbReference>
<dbReference type="Proteomes" id="UP000070058">
    <property type="component" value="Unassembled WGS sequence"/>
</dbReference>
<name>A0A139SMY6_9BACT</name>
<accession>A0A139SMY6</accession>
<dbReference type="STRING" id="1548207.AXK11_04915"/>
<evidence type="ECO:0008006" key="4">
    <source>
        <dbReference type="Google" id="ProtNLM"/>
    </source>
</evidence>
<dbReference type="InterPro" id="IPR012902">
    <property type="entry name" value="N_methyl_site"/>
</dbReference>
<sequence>MSPRTKATATLHKGARFSSVPRCVFRRVSSNAAFTLIELLVAISVSVVLAGLLVVVTRGALDLWQRAQDRSTASVQAKTALGLLVSDFQSVLYRAEGEPTIALNLVNAANLGAHNWRTREPLLKPDTVALFTAAEPPDPLGRTHMERSGAWLRLISFNHGPEGTRPQAISYQIARRPVSGSVNASPAPPIRYTLFRHFATPELTFASGYDITHYDSHLARPALDQALCDNVVDFGLWFYRRESGGALTLLYPKNSGDRDFLARGGGAGRFPDVVDIMLRVVSESGAARLEQMELGQVVRPPEYTSDDEWWWAVVQAESRVYAERVSLSRPRGL</sequence>
<dbReference type="InterPro" id="IPR045584">
    <property type="entry name" value="Pilin-like"/>
</dbReference>
<dbReference type="RefSeq" id="WP_068629840.1">
    <property type="nucleotide sequence ID" value="NZ_LSZQ01000041.1"/>
</dbReference>
<evidence type="ECO:0000313" key="2">
    <source>
        <dbReference type="EMBL" id="KXU35879.1"/>
    </source>
</evidence>
<dbReference type="AlphaFoldDB" id="A0A139SMY6"/>
<dbReference type="NCBIfam" id="TIGR02532">
    <property type="entry name" value="IV_pilin_GFxxxE"/>
    <property type="match status" value="1"/>
</dbReference>
<feature type="transmembrane region" description="Helical" evidence="1">
    <location>
        <begin position="32"/>
        <end position="56"/>
    </location>
</feature>
<keyword evidence="1" id="KW-0812">Transmembrane</keyword>
<dbReference type="OrthoDB" id="187675at2"/>
<evidence type="ECO:0000313" key="3">
    <source>
        <dbReference type="Proteomes" id="UP000070058"/>
    </source>
</evidence>